<dbReference type="InterPro" id="IPR031823">
    <property type="entry name" value="TatT"/>
</dbReference>
<protein>
    <submittedName>
        <fullName evidence="1">Uncharacterized protein</fullName>
    </submittedName>
</protein>
<dbReference type="InterPro" id="IPR038537">
    <property type="entry name" value="TatT_sf"/>
</dbReference>
<reference evidence="1" key="1">
    <citation type="submission" date="2018-06" db="EMBL/GenBank/DDBJ databases">
        <authorList>
            <person name="Zhirakovskaya E."/>
        </authorList>
    </citation>
    <scope>NUCLEOTIDE SEQUENCE</scope>
</reference>
<dbReference type="EMBL" id="UOFH01000335">
    <property type="protein sequence ID" value="VAW65978.1"/>
    <property type="molecule type" value="Genomic_DNA"/>
</dbReference>
<accession>A0A3B0XCD8</accession>
<dbReference type="PROSITE" id="PS51257">
    <property type="entry name" value="PROKAR_LIPOPROTEIN"/>
    <property type="match status" value="1"/>
</dbReference>
<sequence>MKQKSYLMISALLICLAMSGCSLYIDSFTNDLTKAIESSNDPQTIMQALPAYIVLIDGMIEGDPQDEDILMASVFLMNAYSSLLGSQIDLIEDMPEYHINGIKNHQKRLNKKALQRAEKALCIHDEMLCNITNLKFNELSLKLKSIKDNEINILYRLGTAWVSWVQVNTDDWNAMAQLAQIKLILQIVIDKNDTIDDGNAHVYLAVLNSLIPATLGGKPEVGKQHFEAAIKISNGNNLMAKALYAEYYARLMFDEKLHKRLTDEIILEESKNKSLSLINTLAVEKAKALQRSASDYF</sequence>
<evidence type="ECO:0000313" key="1">
    <source>
        <dbReference type="EMBL" id="VAW65978.1"/>
    </source>
</evidence>
<name>A0A3B0XCD8_9ZZZZ</name>
<proteinExistence type="predicted"/>
<gene>
    <name evidence="1" type="ORF">MNBD_GAMMA08-1679</name>
</gene>
<dbReference type="Gene3D" id="1.25.40.920">
    <property type="entry name" value="TRAP transporter T-component"/>
    <property type="match status" value="1"/>
</dbReference>
<organism evidence="1">
    <name type="scientific">hydrothermal vent metagenome</name>
    <dbReference type="NCBI Taxonomy" id="652676"/>
    <lineage>
        <taxon>unclassified sequences</taxon>
        <taxon>metagenomes</taxon>
        <taxon>ecological metagenomes</taxon>
    </lineage>
</organism>
<dbReference type="AlphaFoldDB" id="A0A3B0XCD8"/>
<dbReference type="Pfam" id="PF16811">
    <property type="entry name" value="TAtT"/>
    <property type="match status" value="1"/>
</dbReference>